<keyword evidence="3" id="KW-1185">Reference proteome</keyword>
<proteinExistence type="predicted"/>
<organism evidence="2 3">
    <name type="scientific">Ancylostoma caninum</name>
    <name type="common">Dog hookworm</name>
    <dbReference type="NCBI Taxonomy" id="29170"/>
    <lineage>
        <taxon>Eukaryota</taxon>
        <taxon>Metazoa</taxon>
        <taxon>Ecdysozoa</taxon>
        <taxon>Nematoda</taxon>
        <taxon>Chromadorea</taxon>
        <taxon>Rhabditida</taxon>
        <taxon>Rhabditina</taxon>
        <taxon>Rhabditomorpha</taxon>
        <taxon>Strongyloidea</taxon>
        <taxon>Ancylostomatidae</taxon>
        <taxon>Ancylostomatinae</taxon>
        <taxon>Ancylostoma</taxon>
    </lineage>
</organism>
<evidence type="ECO:0000313" key="2">
    <source>
        <dbReference type="EMBL" id="RCN42939.1"/>
    </source>
</evidence>
<dbReference type="STRING" id="29170.A0A368GI79"/>
<dbReference type="EMBL" id="JOJR01000174">
    <property type="protein sequence ID" value="RCN42939.1"/>
    <property type="molecule type" value="Genomic_DNA"/>
</dbReference>
<dbReference type="OrthoDB" id="5861426at2759"/>
<gene>
    <name evidence="2" type="ORF">ANCCAN_11073</name>
</gene>
<comment type="caution">
    <text evidence="2">The sequence shown here is derived from an EMBL/GenBank/DDBJ whole genome shotgun (WGS) entry which is preliminary data.</text>
</comment>
<accession>A0A368GI79</accession>
<protein>
    <recommendedName>
        <fullName evidence="4">AP-3 complex subunit delta domain-containing protein</fullName>
    </recommendedName>
</protein>
<feature type="non-terminal residue" evidence="2">
    <location>
        <position position="1"/>
    </location>
</feature>
<evidence type="ECO:0000256" key="1">
    <source>
        <dbReference type="SAM" id="MobiDB-lite"/>
    </source>
</evidence>
<feature type="compositionally biased region" description="Low complexity" evidence="1">
    <location>
        <begin position="10"/>
        <end position="22"/>
    </location>
</feature>
<evidence type="ECO:0000313" key="3">
    <source>
        <dbReference type="Proteomes" id="UP000252519"/>
    </source>
</evidence>
<feature type="region of interest" description="Disordered" evidence="1">
    <location>
        <begin position="1"/>
        <end position="22"/>
    </location>
</feature>
<sequence>QKKKKKKRPAATAAAAEAAATAVQNSEVDIDAWLRDEEPPAVVENSKPEKKTKKKKKLAVAREAYEETSGVCTPSNPNLDRGISPRMSHCTGPGSTKLCSNSDLSVDFASTLNPGSDEVVVRLGLLVTGPRRLKNVEANVVDTLNARMVRSEPGFLLPTPLSPGEHGELRLHFAVASKTTSQMLRGTITYLAEEEDGSVPGKLDFKVPLRCTDSLLSVTTSKNDFSQLLAGGRVDFSASAQFASEHSFRDLLTRITFVGHFSGEYYVLCRFNFTCGKWKNLLFTSIAVLVSISNFHYDTRSYLLGLLIEENVHIGCKTGDQKMADTVVEDLKDICTRR</sequence>
<reference evidence="2 3" key="1">
    <citation type="submission" date="2014-10" db="EMBL/GenBank/DDBJ databases">
        <title>Draft genome of the hookworm Ancylostoma caninum.</title>
        <authorList>
            <person name="Mitreva M."/>
        </authorList>
    </citation>
    <scope>NUCLEOTIDE SEQUENCE [LARGE SCALE GENOMIC DNA]</scope>
    <source>
        <strain evidence="2 3">Baltimore</strain>
    </source>
</reference>
<evidence type="ECO:0008006" key="4">
    <source>
        <dbReference type="Google" id="ProtNLM"/>
    </source>
</evidence>
<name>A0A368GI79_ANCCA</name>
<dbReference type="Proteomes" id="UP000252519">
    <property type="component" value="Unassembled WGS sequence"/>
</dbReference>
<dbReference type="AlphaFoldDB" id="A0A368GI79"/>